<dbReference type="Proteomes" id="UP000092555">
    <property type="component" value="Unassembled WGS sequence"/>
</dbReference>
<name>A0A1A0HIV0_9ASCO</name>
<accession>A0A1A0HIV0</accession>
<evidence type="ECO:0000313" key="1">
    <source>
        <dbReference type="EMBL" id="OBA23812.1"/>
    </source>
</evidence>
<protein>
    <submittedName>
        <fullName evidence="1">Uncharacterized protein</fullName>
    </submittedName>
</protein>
<proteinExistence type="predicted"/>
<dbReference type="GeneID" id="30028251"/>
<reference evidence="1 2" key="1">
    <citation type="submission" date="2016-05" db="EMBL/GenBank/DDBJ databases">
        <title>Comparative genomics of biotechnologically important yeasts.</title>
        <authorList>
            <consortium name="DOE Joint Genome Institute"/>
            <person name="Riley R."/>
            <person name="Haridas S."/>
            <person name="Wolfe K.H."/>
            <person name="Lopes M.R."/>
            <person name="Hittinger C.T."/>
            <person name="Goker M."/>
            <person name="Salamov A."/>
            <person name="Wisecaver J."/>
            <person name="Long T.M."/>
            <person name="Aerts A.L."/>
            <person name="Barry K."/>
            <person name="Choi C."/>
            <person name="Clum A."/>
            <person name="Coughlan A.Y."/>
            <person name="Deshpande S."/>
            <person name="Douglass A.P."/>
            <person name="Hanson S.J."/>
            <person name="Klenk H.-P."/>
            <person name="LaButti K."/>
            <person name="Lapidus A."/>
            <person name="Lindquist E."/>
            <person name="Lipzen A."/>
            <person name="Meier-kolthoff J.P."/>
            <person name="Ohm R.A."/>
            <person name="Otillar R.P."/>
            <person name="Pangilinan J."/>
            <person name="Peng Y."/>
            <person name="Rokas A."/>
            <person name="Rosa C.A."/>
            <person name="Scheuner C."/>
            <person name="Sibirny A.A."/>
            <person name="Slot J.C."/>
            <person name="Stielow J.B."/>
            <person name="Sun H."/>
            <person name="Kurtzman C.P."/>
            <person name="Blackwell M."/>
            <person name="Grigoriev I.V."/>
            <person name="Jeffries T.W."/>
        </authorList>
    </citation>
    <scope>NUCLEOTIDE SEQUENCE [LARGE SCALE GENOMIC DNA]</scope>
    <source>
        <strain evidence="1 2">NRRL YB-4993</strain>
    </source>
</reference>
<sequence length="58" mass="6272">PIRMYAIKTEAGPPFFSTVPEPMNKPVPIEPPIDIICKCLPFKALLNGAFAVARAVCS</sequence>
<keyword evidence="2" id="KW-1185">Reference proteome</keyword>
<comment type="caution">
    <text evidence="1">The sequence shown here is derived from an EMBL/GenBank/DDBJ whole genome shotgun (WGS) entry which is preliminary data.</text>
</comment>
<organism evidence="1 2">
    <name type="scientific">Metschnikowia bicuspidata var. bicuspidata NRRL YB-4993</name>
    <dbReference type="NCBI Taxonomy" id="869754"/>
    <lineage>
        <taxon>Eukaryota</taxon>
        <taxon>Fungi</taxon>
        <taxon>Dikarya</taxon>
        <taxon>Ascomycota</taxon>
        <taxon>Saccharomycotina</taxon>
        <taxon>Pichiomycetes</taxon>
        <taxon>Metschnikowiaceae</taxon>
        <taxon>Metschnikowia</taxon>
    </lineage>
</organism>
<dbReference type="RefSeq" id="XP_018714293.1">
    <property type="nucleotide sequence ID" value="XM_018855275.1"/>
</dbReference>
<feature type="non-terminal residue" evidence="1">
    <location>
        <position position="58"/>
    </location>
</feature>
<gene>
    <name evidence="1" type="ORF">METBIDRAFT_24145</name>
</gene>
<feature type="non-terminal residue" evidence="1">
    <location>
        <position position="1"/>
    </location>
</feature>
<dbReference type="OrthoDB" id="10489422at2759"/>
<evidence type="ECO:0000313" key="2">
    <source>
        <dbReference type="Proteomes" id="UP000092555"/>
    </source>
</evidence>
<dbReference type="AlphaFoldDB" id="A0A1A0HIV0"/>
<dbReference type="EMBL" id="LXTC01000001">
    <property type="protein sequence ID" value="OBA23812.1"/>
    <property type="molecule type" value="Genomic_DNA"/>
</dbReference>